<reference evidence="2" key="1">
    <citation type="submission" date="2018-05" db="EMBL/GenBank/DDBJ databases">
        <authorList>
            <person name="Lanie J.A."/>
            <person name="Ng W.-L."/>
            <person name="Kazmierczak K.M."/>
            <person name="Andrzejewski T.M."/>
            <person name="Davidsen T.M."/>
            <person name="Wayne K.J."/>
            <person name="Tettelin H."/>
            <person name="Glass J.I."/>
            <person name="Rusch D."/>
            <person name="Podicherti R."/>
            <person name="Tsui H.-C.T."/>
            <person name="Winkler M.E."/>
        </authorList>
    </citation>
    <scope>NUCLEOTIDE SEQUENCE</scope>
</reference>
<evidence type="ECO:0000313" key="2">
    <source>
        <dbReference type="EMBL" id="SUZ93436.1"/>
    </source>
</evidence>
<organism evidence="2">
    <name type="scientific">marine metagenome</name>
    <dbReference type="NCBI Taxonomy" id="408172"/>
    <lineage>
        <taxon>unclassified sequences</taxon>
        <taxon>metagenomes</taxon>
        <taxon>ecological metagenomes</taxon>
    </lineage>
</organism>
<proteinExistence type="predicted"/>
<dbReference type="InterPro" id="IPR036928">
    <property type="entry name" value="AS_sf"/>
</dbReference>
<dbReference type="GO" id="GO:0003824">
    <property type="term" value="F:catalytic activity"/>
    <property type="evidence" value="ECO:0007669"/>
    <property type="project" value="InterPro"/>
</dbReference>
<dbReference type="Gene3D" id="3.90.1300.10">
    <property type="entry name" value="Amidase signature (AS) domain"/>
    <property type="match status" value="1"/>
</dbReference>
<gene>
    <name evidence="2" type="ORF">METZ01_LOCUS46290</name>
</gene>
<dbReference type="InterPro" id="IPR023631">
    <property type="entry name" value="Amidase_dom"/>
</dbReference>
<dbReference type="SUPFAM" id="SSF75304">
    <property type="entry name" value="Amidase signature (AS) enzymes"/>
    <property type="match status" value="1"/>
</dbReference>
<name>A0A381RNI7_9ZZZZ</name>
<sequence length="158" mass="17296">MSLELLCQPMHQQLSALLKGGVSAEELTRDYLNRISHYGTKLNAFMTVFYDSALQAAKVADQKLLSGKPLGALHGIPFGLKDIIEVEGQTTTWGSYALKNRTSDETATVVERLIDQGAIILGKTQSVEFALGGWGTNEFFGTPWNPWDLETHRIPGGS</sequence>
<feature type="non-terminal residue" evidence="2">
    <location>
        <position position="158"/>
    </location>
</feature>
<feature type="domain" description="Amidase" evidence="1">
    <location>
        <begin position="26"/>
        <end position="158"/>
    </location>
</feature>
<dbReference type="EMBL" id="UINC01002147">
    <property type="protein sequence ID" value="SUZ93436.1"/>
    <property type="molecule type" value="Genomic_DNA"/>
</dbReference>
<dbReference type="AlphaFoldDB" id="A0A381RNI7"/>
<dbReference type="Pfam" id="PF01425">
    <property type="entry name" value="Amidase"/>
    <property type="match status" value="1"/>
</dbReference>
<dbReference type="PANTHER" id="PTHR11895">
    <property type="entry name" value="TRANSAMIDASE"/>
    <property type="match status" value="1"/>
</dbReference>
<evidence type="ECO:0000259" key="1">
    <source>
        <dbReference type="Pfam" id="PF01425"/>
    </source>
</evidence>
<dbReference type="InterPro" id="IPR000120">
    <property type="entry name" value="Amidase"/>
</dbReference>
<accession>A0A381RNI7</accession>
<protein>
    <recommendedName>
        <fullName evidence="1">Amidase domain-containing protein</fullName>
    </recommendedName>
</protein>
<dbReference type="PANTHER" id="PTHR11895:SF7">
    <property type="entry name" value="GLUTAMYL-TRNA(GLN) AMIDOTRANSFERASE SUBUNIT A, MITOCHONDRIAL"/>
    <property type="match status" value="1"/>
</dbReference>